<sequence>MFKLLISSNRIVLLILLIFIISLPSLNRFPQAAANDNCDITDVSSNEVEDQRRMHDLNQLRYFLLTANAKQLAAKRQQQTFRKRQLIHEYLQSIHDPIRLQEVKSHLAFDHSYFLDVHIQNGHFMARLSEQWTIRKDSFKREINI</sequence>
<protein>
    <submittedName>
        <fullName evidence="1">Uncharacterized protein</fullName>
    </submittedName>
</protein>
<evidence type="ECO:0000313" key="1">
    <source>
        <dbReference type="EMBL" id="CAF1231126.1"/>
    </source>
</evidence>
<organism evidence="1 3">
    <name type="scientific">Adineta steineri</name>
    <dbReference type="NCBI Taxonomy" id="433720"/>
    <lineage>
        <taxon>Eukaryota</taxon>
        <taxon>Metazoa</taxon>
        <taxon>Spiralia</taxon>
        <taxon>Gnathifera</taxon>
        <taxon>Rotifera</taxon>
        <taxon>Eurotatoria</taxon>
        <taxon>Bdelloidea</taxon>
        <taxon>Adinetida</taxon>
        <taxon>Adinetidae</taxon>
        <taxon>Adineta</taxon>
    </lineage>
</organism>
<dbReference type="EMBL" id="CAJOAZ010006307">
    <property type="protein sequence ID" value="CAF4130114.1"/>
    <property type="molecule type" value="Genomic_DNA"/>
</dbReference>
<comment type="caution">
    <text evidence="1">The sequence shown here is derived from an EMBL/GenBank/DDBJ whole genome shotgun (WGS) entry which is preliminary data.</text>
</comment>
<dbReference type="AlphaFoldDB" id="A0A814YJ88"/>
<dbReference type="EMBL" id="CAJNOG010000418">
    <property type="protein sequence ID" value="CAF1231126.1"/>
    <property type="molecule type" value="Genomic_DNA"/>
</dbReference>
<gene>
    <name evidence="1" type="ORF">JYZ213_LOCUS28548</name>
    <name evidence="2" type="ORF">OXD698_LOCUS36968</name>
</gene>
<evidence type="ECO:0000313" key="3">
    <source>
        <dbReference type="Proteomes" id="UP000663845"/>
    </source>
</evidence>
<proteinExistence type="predicted"/>
<dbReference type="Proteomes" id="UP000663845">
    <property type="component" value="Unassembled WGS sequence"/>
</dbReference>
<accession>A0A814YJ88</accession>
<reference evidence="1" key="1">
    <citation type="submission" date="2021-02" db="EMBL/GenBank/DDBJ databases">
        <authorList>
            <person name="Nowell W R."/>
        </authorList>
    </citation>
    <scope>NUCLEOTIDE SEQUENCE</scope>
</reference>
<dbReference type="Proteomes" id="UP000663844">
    <property type="component" value="Unassembled WGS sequence"/>
</dbReference>
<evidence type="ECO:0000313" key="2">
    <source>
        <dbReference type="EMBL" id="CAF4130114.1"/>
    </source>
</evidence>
<name>A0A814YJ88_9BILA</name>